<comment type="caution">
    <text evidence="3">The sequence shown here is derived from an EMBL/GenBank/DDBJ whole genome shotgun (WGS) entry which is preliminary data.</text>
</comment>
<dbReference type="EMBL" id="RJVQ01000005">
    <property type="protein sequence ID" value="RQW62722.1"/>
    <property type="molecule type" value="Genomic_DNA"/>
</dbReference>
<proteinExistence type="inferred from homology"/>
<dbReference type="GO" id="GO:0009399">
    <property type="term" value="P:nitrogen fixation"/>
    <property type="evidence" value="ECO:0007669"/>
    <property type="project" value="UniProtKB-UniRule"/>
</dbReference>
<dbReference type="InterPro" id="IPR024899">
    <property type="entry name" value="CowN"/>
</dbReference>
<sequence>MTMQTTIVRTQSQYSPISDEVKTEEMLDRVLGLIDNFKQDNKFWQHFKQKAIAMKNGQGPKTDAQFLLHSNVYYLRELFEDCEDEEGLNILEELERDCF</sequence>
<accession>A0A3N9U0F5</accession>
<evidence type="ECO:0000313" key="3">
    <source>
        <dbReference type="EMBL" id="RQW62722.1"/>
    </source>
</evidence>
<reference evidence="3 4" key="1">
    <citation type="submission" date="2018-11" db="EMBL/GenBank/DDBJ databases">
        <title>Vibrio LJC006 sp. nov., isolated from seawater during the bloom of the enteromorpha.</title>
        <authorList>
            <person name="Liang J."/>
        </authorList>
    </citation>
    <scope>NUCLEOTIDE SEQUENCE [LARGE SCALE GENOMIC DNA]</scope>
    <source>
        <strain evidence="3 4">LJC006</strain>
    </source>
</reference>
<evidence type="ECO:0000256" key="1">
    <source>
        <dbReference type="ARBA" id="ARBA00023231"/>
    </source>
</evidence>
<dbReference type="AlphaFoldDB" id="A0A3N9U0F5"/>
<organism evidence="3 4">
    <name type="scientific">Vibrio viridaestus</name>
    <dbReference type="NCBI Taxonomy" id="2487322"/>
    <lineage>
        <taxon>Bacteria</taxon>
        <taxon>Pseudomonadati</taxon>
        <taxon>Pseudomonadota</taxon>
        <taxon>Gammaproteobacteria</taxon>
        <taxon>Vibrionales</taxon>
        <taxon>Vibrionaceae</taxon>
        <taxon>Vibrio</taxon>
    </lineage>
</organism>
<dbReference type="Pfam" id="PF20543">
    <property type="entry name" value="CowN"/>
    <property type="match status" value="1"/>
</dbReference>
<protein>
    <recommendedName>
        <fullName evidence="2">N(2)-fixation sustaining protein CowN</fullName>
    </recommendedName>
    <alternativeName>
        <fullName evidence="2">CO weal-nitrogenase</fullName>
    </alternativeName>
</protein>
<dbReference type="HAMAP" id="MF_02117">
    <property type="entry name" value="CowN"/>
    <property type="match status" value="1"/>
</dbReference>
<keyword evidence="4" id="KW-1185">Reference proteome</keyword>
<dbReference type="Proteomes" id="UP000281112">
    <property type="component" value="Unassembled WGS sequence"/>
</dbReference>
<dbReference type="OrthoDB" id="7689335at2"/>
<gene>
    <name evidence="2 3" type="primary">cowN</name>
    <name evidence="3" type="ORF">EES38_13430</name>
</gene>
<dbReference type="NCBIfam" id="NF033689">
    <property type="entry name" value="N2Fix_CO_CowN"/>
    <property type="match status" value="1"/>
</dbReference>
<name>A0A3N9U0F5_9VIBR</name>
<comment type="similarity">
    <text evidence="2">Belongs to the CowN family.</text>
</comment>
<comment type="function">
    <text evidence="2">Is required to sustain N(2)-dependent growth in the presence of low levels of carbon monoxide (CO). Probably acts by protecting the N(2) fixation ability of the nitrogenase complex, which is inactivated in the presence of CO.</text>
</comment>
<evidence type="ECO:0000313" key="4">
    <source>
        <dbReference type="Proteomes" id="UP000281112"/>
    </source>
</evidence>
<keyword evidence="1 2" id="KW-0535">Nitrogen fixation</keyword>
<evidence type="ECO:0000256" key="2">
    <source>
        <dbReference type="HAMAP-Rule" id="MF_02117"/>
    </source>
</evidence>